<name>A0AAW2H2V5_9HYME</name>
<evidence type="ECO:0000313" key="3">
    <source>
        <dbReference type="EMBL" id="KAL0133901.1"/>
    </source>
</evidence>
<keyword evidence="1" id="KW-0732">Signal</keyword>
<dbReference type="PROSITE" id="PS50940">
    <property type="entry name" value="CHIT_BIND_II"/>
    <property type="match status" value="1"/>
</dbReference>
<dbReference type="Pfam" id="PF01607">
    <property type="entry name" value="CBM_14"/>
    <property type="match status" value="1"/>
</dbReference>
<feature type="signal peptide" evidence="1">
    <location>
        <begin position="1"/>
        <end position="20"/>
    </location>
</feature>
<organism evidence="3 4">
    <name type="scientific">Cardiocondyla obscurior</name>
    <dbReference type="NCBI Taxonomy" id="286306"/>
    <lineage>
        <taxon>Eukaryota</taxon>
        <taxon>Metazoa</taxon>
        <taxon>Ecdysozoa</taxon>
        <taxon>Arthropoda</taxon>
        <taxon>Hexapoda</taxon>
        <taxon>Insecta</taxon>
        <taxon>Pterygota</taxon>
        <taxon>Neoptera</taxon>
        <taxon>Endopterygota</taxon>
        <taxon>Hymenoptera</taxon>
        <taxon>Apocrita</taxon>
        <taxon>Aculeata</taxon>
        <taxon>Formicoidea</taxon>
        <taxon>Formicidae</taxon>
        <taxon>Myrmicinae</taxon>
        <taxon>Cardiocondyla</taxon>
    </lineage>
</organism>
<dbReference type="SMART" id="SM00494">
    <property type="entry name" value="ChtBD2"/>
    <property type="match status" value="1"/>
</dbReference>
<dbReference type="PANTHER" id="PTHR22933:SF31">
    <property type="entry name" value="FI18007P1"/>
    <property type="match status" value="1"/>
</dbReference>
<dbReference type="GO" id="GO:0008061">
    <property type="term" value="F:chitin binding"/>
    <property type="evidence" value="ECO:0007669"/>
    <property type="project" value="InterPro"/>
</dbReference>
<comment type="caution">
    <text evidence="3">The sequence shown here is derived from an EMBL/GenBank/DDBJ whole genome shotgun (WGS) entry which is preliminary data.</text>
</comment>
<evidence type="ECO:0000259" key="2">
    <source>
        <dbReference type="PROSITE" id="PS50940"/>
    </source>
</evidence>
<dbReference type="EMBL" id="JADYXP020000001">
    <property type="protein sequence ID" value="KAL0133901.1"/>
    <property type="molecule type" value="Genomic_DNA"/>
</dbReference>
<dbReference type="Proteomes" id="UP001430953">
    <property type="component" value="Unassembled WGS sequence"/>
</dbReference>
<accession>A0AAW2H2V5</accession>
<feature type="chain" id="PRO_5043732970" description="Chitin-binding type-2 domain-containing protein" evidence="1">
    <location>
        <begin position="21"/>
        <end position="161"/>
    </location>
</feature>
<dbReference type="Gene3D" id="2.170.140.10">
    <property type="entry name" value="Chitin binding domain"/>
    <property type="match status" value="1"/>
</dbReference>
<dbReference type="SUPFAM" id="SSF57625">
    <property type="entry name" value="Invertebrate chitin-binding proteins"/>
    <property type="match status" value="1"/>
</dbReference>
<dbReference type="InterPro" id="IPR036508">
    <property type="entry name" value="Chitin-bd_dom_sf"/>
</dbReference>
<sequence length="161" mass="18990">MNYCVTYVFNFLLLLDTKMTSQFTLDHFDRNYLETYEEVSSEQTSIDVFANLTFRFTCENMPSGFYADMDYNCRIFHVCENSGYGFPVICANDTVFDQRQRICTDEENTDCQRAHEWYYLNKLSYSEEIESRTITEEITDDELKIQENEDAVPSVLPLVID</sequence>
<reference evidence="3 4" key="1">
    <citation type="submission" date="2023-03" db="EMBL/GenBank/DDBJ databases">
        <title>High recombination rates correlate with genetic variation in Cardiocondyla obscurior ants.</title>
        <authorList>
            <person name="Errbii M."/>
        </authorList>
    </citation>
    <scope>NUCLEOTIDE SEQUENCE [LARGE SCALE GENOMIC DNA]</scope>
    <source>
        <strain evidence="3">Alpha-2009</strain>
        <tissue evidence="3">Whole body</tissue>
    </source>
</reference>
<evidence type="ECO:0000313" key="4">
    <source>
        <dbReference type="Proteomes" id="UP001430953"/>
    </source>
</evidence>
<dbReference type="InterPro" id="IPR002557">
    <property type="entry name" value="Chitin-bd_dom"/>
</dbReference>
<evidence type="ECO:0000256" key="1">
    <source>
        <dbReference type="SAM" id="SignalP"/>
    </source>
</evidence>
<protein>
    <recommendedName>
        <fullName evidence="2">Chitin-binding type-2 domain-containing protein</fullName>
    </recommendedName>
</protein>
<dbReference type="PANTHER" id="PTHR22933">
    <property type="entry name" value="FI18007P1-RELATED"/>
    <property type="match status" value="1"/>
</dbReference>
<dbReference type="InterPro" id="IPR052976">
    <property type="entry name" value="Scoloptoxin-like"/>
</dbReference>
<gene>
    <name evidence="3" type="ORF">PUN28_001090</name>
</gene>
<proteinExistence type="predicted"/>
<feature type="domain" description="Chitin-binding type-2" evidence="2">
    <location>
        <begin position="55"/>
        <end position="113"/>
    </location>
</feature>
<dbReference type="AlphaFoldDB" id="A0AAW2H2V5"/>
<keyword evidence="4" id="KW-1185">Reference proteome</keyword>
<dbReference type="GO" id="GO:0005576">
    <property type="term" value="C:extracellular region"/>
    <property type="evidence" value="ECO:0007669"/>
    <property type="project" value="InterPro"/>
</dbReference>